<sequence>MTMIPIHSTELGQLYEADCFDMMRNLEDESVDLAFADPPFNLGKQYASKINDARASEDYLDWSRRWIDEIIRLLKPGGALFLWNLPKWNLPLGAYVGEKLTFRHWITVDIKYSLPITGRLYPSHYSLLYFIKGKRPAIFHPDRLPMPCCRHCGGELKDYGGYKNKMNPKGVSLSDVWVDIPPVRHAKYKKRAANGLALKLMDRVVSIASDPGSLVLDPFGGSGTTYVAAELNGRRWIGSELDCSDIIDRFADIDADANHLKEIHSNKNVLFTEADIKRRRKSGLPLSRDYRVDANGKPSCACDEPQGSLSI</sequence>
<dbReference type="InterPro" id="IPR029063">
    <property type="entry name" value="SAM-dependent_MTases_sf"/>
</dbReference>
<evidence type="ECO:0000256" key="3">
    <source>
        <dbReference type="ARBA" id="ARBA00022679"/>
    </source>
</evidence>
<proteinExistence type="inferred from homology"/>
<dbReference type="PROSITE" id="PS00092">
    <property type="entry name" value="N6_MTASE"/>
    <property type="match status" value="1"/>
</dbReference>
<dbReference type="Gene3D" id="3.40.50.150">
    <property type="entry name" value="Vaccinia Virus protein VP39"/>
    <property type="match status" value="1"/>
</dbReference>
<evidence type="ECO:0000313" key="7">
    <source>
        <dbReference type="EMBL" id="NIA70085.1"/>
    </source>
</evidence>
<dbReference type="InterPro" id="IPR001091">
    <property type="entry name" value="RM_Methyltransferase"/>
</dbReference>
<reference evidence="7" key="1">
    <citation type="submission" date="2020-03" db="EMBL/GenBank/DDBJ databases">
        <title>Genome of Pelagibius litoralis DSM 21314T.</title>
        <authorList>
            <person name="Wang G."/>
        </authorList>
    </citation>
    <scope>NUCLEOTIDE SEQUENCE</scope>
    <source>
        <strain evidence="7">DSM 21314</strain>
    </source>
</reference>
<keyword evidence="8" id="KW-1185">Reference proteome</keyword>
<comment type="similarity">
    <text evidence="1 5">Belongs to the N(4)/N(6)-methyltransferase family.</text>
</comment>
<evidence type="ECO:0000256" key="1">
    <source>
        <dbReference type="ARBA" id="ARBA00006594"/>
    </source>
</evidence>
<dbReference type="InterPro" id="IPR002052">
    <property type="entry name" value="DNA_methylase_N6_adenine_CS"/>
</dbReference>
<dbReference type="InterPro" id="IPR002941">
    <property type="entry name" value="DNA_methylase_N4/N6"/>
</dbReference>
<dbReference type="EMBL" id="JAAQPH010000012">
    <property type="protein sequence ID" value="NIA70085.1"/>
    <property type="molecule type" value="Genomic_DNA"/>
</dbReference>
<dbReference type="AlphaFoldDB" id="A0A967EZ84"/>
<dbReference type="CDD" id="cd02440">
    <property type="entry name" value="AdoMet_MTases"/>
    <property type="match status" value="1"/>
</dbReference>
<evidence type="ECO:0000313" key="8">
    <source>
        <dbReference type="Proteomes" id="UP000761264"/>
    </source>
</evidence>
<dbReference type="GO" id="GO:0009007">
    <property type="term" value="F:site-specific DNA-methyltransferase (adenine-specific) activity"/>
    <property type="evidence" value="ECO:0007669"/>
    <property type="project" value="UniProtKB-EC"/>
</dbReference>
<gene>
    <name evidence="7" type="ORF">HBA54_15880</name>
</gene>
<dbReference type="GO" id="GO:0008170">
    <property type="term" value="F:N-methyltransferase activity"/>
    <property type="evidence" value="ECO:0007669"/>
    <property type="project" value="InterPro"/>
</dbReference>
<comment type="caution">
    <text evidence="7">The sequence shown here is derived from an EMBL/GenBank/DDBJ whole genome shotgun (WGS) entry which is preliminary data.</text>
</comment>
<evidence type="ECO:0000256" key="5">
    <source>
        <dbReference type="RuleBase" id="RU362026"/>
    </source>
</evidence>
<dbReference type="GO" id="GO:0003677">
    <property type="term" value="F:DNA binding"/>
    <property type="evidence" value="ECO:0007669"/>
    <property type="project" value="InterPro"/>
</dbReference>
<keyword evidence="2" id="KW-0489">Methyltransferase</keyword>
<dbReference type="GO" id="GO:0032259">
    <property type="term" value="P:methylation"/>
    <property type="evidence" value="ECO:0007669"/>
    <property type="project" value="UniProtKB-KW"/>
</dbReference>
<comment type="catalytic activity">
    <reaction evidence="4">
        <text>a 2'-deoxyadenosine in DNA + S-adenosyl-L-methionine = an N(6)-methyl-2'-deoxyadenosine in DNA + S-adenosyl-L-homocysteine + H(+)</text>
        <dbReference type="Rhea" id="RHEA:15197"/>
        <dbReference type="Rhea" id="RHEA-COMP:12418"/>
        <dbReference type="Rhea" id="RHEA-COMP:12419"/>
        <dbReference type="ChEBI" id="CHEBI:15378"/>
        <dbReference type="ChEBI" id="CHEBI:57856"/>
        <dbReference type="ChEBI" id="CHEBI:59789"/>
        <dbReference type="ChEBI" id="CHEBI:90615"/>
        <dbReference type="ChEBI" id="CHEBI:90616"/>
        <dbReference type="EC" id="2.1.1.72"/>
    </reaction>
</comment>
<dbReference type="PRINTS" id="PR00508">
    <property type="entry name" value="S21N4MTFRASE"/>
</dbReference>
<dbReference type="Pfam" id="PF01555">
    <property type="entry name" value="N6_N4_Mtase"/>
    <property type="match status" value="1"/>
</dbReference>
<organism evidence="7 8">
    <name type="scientific">Pelagibius litoralis</name>
    <dbReference type="NCBI Taxonomy" id="374515"/>
    <lineage>
        <taxon>Bacteria</taxon>
        <taxon>Pseudomonadati</taxon>
        <taxon>Pseudomonadota</taxon>
        <taxon>Alphaproteobacteria</taxon>
        <taxon>Rhodospirillales</taxon>
        <taxon>Rhodovibrionaceae</taxon>
        <taxon>Pelagibius</taxon>
    </lineage>
</organism>
<feature type="domain" description="DNA methylase N-4/N-6" evidence="6">
    <location>
        <begin position="31"/>
        <end position="242"/>
    </location>
</feature>
<dbReference type="EC" id="2.1.1.-" evidence="5"/>
<accession>A0A967EZ84</accession>
<protein>
    <recommendedName>
        <fullName evidence="5">Methyltransferase</fullName>
        <ecNumber evidence="5">2.1.1.-</ecNumber>
    </recommendedName>
</protein>
<keyword evidence="3" id="KW-0808">Transferase</keyword>
<dbReference type="Proteomes" id="UP000761264">
    <property type="component" value="Unassembled WGS sequence"/>
</dbReference>
<evidence type="ECO:0000256" key="2">
    <source>
        <dbReference type="ARBA" id="ARBA00022603"/>
    </source>
</evidence>
<name>A0A967EZ84_9PROT</name>
<dbReference type="SUPFAM" id="SSF53335">
    <property type="entry name" value="S-adenosyl-L-methionine-dependent methyltransferases"/>
    <property type="match status" value="1"/>
</dbReference>
<evidence type="ECO:0000259" key="6">
    <source>
        <dbReference type="Pfam" id="PF01555"/>
    </source>
</evidence>
<evidence type="ECO:0000256" key="4">
    <source>
        <dbReference type="ARBA" id="ARBA00047942"/>
    </source>
</evidence>